<dbReference type="RefSeq" id="XP_014669135.1">
    <property type="nucleotide sequence ID" value="XM_014813649.1"/>
</dbReference>
<keyword evidence="1" id="KW-1133">Transmembrane helix</keyword>
<protein>
    <submittedName>
        <fullName evidence="3 4">Uncharacterized protein LOC106810338</fullName>
    </submittedName>
</protein>
<dbReference type="PANTHER" id="PTHR21284">
    <property type="entry name" value="EG:80H7.2 PROTEIN"/>
    <property type="match status" value="1"/>
</dbReference>
<dbReference type="GeneID" id="106810338"/>
<evidence type="ECO:0000313" key="2">
    <source>
        <dbReference type="Proteomes" id="UP000695022"/>
    </source>
</evidence>
<feature type="transmembrane region" description="Helical" evidence="1">
    <location>
        <begin position="207"/>
        <end position="229"/>
    </location>
</feature>
<dbReference type="RefSeq" id="XP_014669133.1">
    <property type="nucleotide sequence ID" value="XM_014813647.1"/>
</dbReference>
<feature type="transmembrane region" description="Helical" evidence="1">
    <location>
        <begin position="167"/>
        <end position="187"/>
    </location>
</feature>
<accession>A0ABM1EAB4</accession>
<dbReference type="Proteomes" id="UP000695022">
    <property type="component" value="Unplaced"/>
</dbReference>
<dbReference type="PANTHER" id="PTHR21284:SF12">
    <property type="entry name" value="EG:80H7.2 PROTEIN"/>
    <property type="match status" value="1"/>
</dbReference>
<keyword evidence="1" id="KW-0472">Membrane</keyword>
<keyword evidence="1" id="KW-0812">Transmembrane</keyword>
<feature type="transmembrane region" description="Helical" evidence="1">
    <location>
        <begin position="7"/>
        <end position="27"/>
    </location>
</feature>
<feature type="transmembrane region" description="Helical" evidence="1">
    <location>
        <begin position="124"/>
        <end position="146"/>
    </location>
</feature>
<keyword evidence="2" id="KW-1185">Reference proteome</keyword>
<dbReference type="RefSeq" id="XP_014669136.1">
    <property type="nucleotide sequence ID" value="XM_014813650.1"/>
</dbReference>
<evidence type="ECO:0000313" key="3">
    <source>
        <dbReference type="RefSeq" id="XP_014669133.1"/>
    </source>
</evidence>
<evidence type="ECO:0000256" key="1">
    <source>
        <dbReference type="SAM" id="Phobius"/>
    </source>
</evidence>
<name>A0ABM1EAB4_PRICU</name>
<proteinExistence type="predicted"/>
<dbReference type="Gene3D" id="1.20.140.150">
    <property type="match status" value="1"/>
</dbReference>
<evidence type="ECO:0000313" key="4">
    <source>
        <dbReference type="RefSeq" id="XP_014669135.1"/>
    </source>
</evidence>
<gene>
    <name evidence="3 4 5" type="primary">LOC106810338</name>
</gene>
<reference evidence="3 4" key="1">
    <citation type="submission" date="2025-05" db="UniProtKB">
        <authorList>
            <consortium name="RefSeq"/>
        </authorList>
    </citation>
    <scope>IDENTIFICATION</scope>
</reference>
<sequence length="235" mass="27009">MGTRTCTGLVILFLSLATFLAVISYSVNHWGQLNFYSATFGLWKICDQPVRLPYRIECRWIHESRERRDQYARQNYNAEYRGISGANNRNSYGSNRYSNRYNDNRYYDNKYGRMPYQTREYPDWFLACEVLFTISMLSLVVCLILLPFYSCLCSKEGRCFVCLGRTIFTLLAIALLVKGVALLVFALSVHTGDRDDIKGNTIVGLGWGFYLMVGSWVMTALSVAVTVITHRRALD</sequence>
<evidence type="ECO:0000313" key="5">
    <source>
        <dbReference type="RefSeq" id="XP_014669136.1"/>
    </source>
</evidence>
<organism evidence="2 4">
    <name type="scientific">Priapulus caudatus</name>
    <name type="common">Priapulid worm</name>
    <dbReference type="NCBI Taxonomy" id="37621"/>
    <lineage>
        <taxon>Eukaryota</taxon>
        <taxon>Metazoa</taxon>
        <taxon>Ecdysozoa</taxon>
        <taxon>Scalidophora</taxon>
        <taxon>Priapulida</taxon>
        <taxon>Priapulimorpha</taxon>
        <taxon>Priapulimorphida</taxon>
        <taxon>Priapulidae</taxon>
        <taxon>Priapulus</taxon>
    </lineage>
</organism>